<feature type="domain" description="Alphavirus-like MT" evidence="1">
    <location>
        <begin position="61"/>
        <end position="235"/>
    </location>
</feature>
<dbReference type="GO" id="GO:0003723">
    <property type="term" value="F:RNA binding"/>
    <property type="evidence" value="ECO:0007669"/>
    <property type="project" value="InterPro"/>
</dbReference>
<dbReference type="AlphaFoldDB" id="A0A9N9P6Z0"/>
<evidence type="ECO:0000313" key="3">
    <source>
        <dbReference type="Proteomes" id="UP000789759"/>
    </source>
</evidence>
<dbReference type="Pfam" id="PF01660">
    <property type="entry name" value="Vmethyltransf"/>
    <property type="match status" value="1"/>
</dbReference>
<comment type="caution">
    <text evidence="2">The sequence shown here is derived from an EMBL/GenBank/DDBJ whole genome shotgun (WGS) entry which is preliminary data.</text>
</comment>
<dbReference type="Proteomes" id="UP000789759">
    <property type="component" value="Unassembled WGS sequence"/>
</dbReference>
<sequence>MEASPITAALEQLRSPLERNLSESEIINHILLHQKIAIDTAPYAVGKKLVKYLLKVGINYSEFSCGSHAHPAHKNLENAMLAKLAYTIKEDFTAIFCKPEKVHRELVGPFSNHNINVAVCNPIQTGKDTTRYNSLTPTTFNQINGIITPSVFIHDALHYLTVSQIDEFYSRNPAVKRIYATLMCPVELRSYAKNTSAYPELYTLVHHDDGGFTYLPEDDEAGAYEQDVKQSVYWLDFFDSTGHNEFSMDILQTWYAQHLVMFSRDQYPVRTKRVFTFPKLTSIRNFVDVEALGLSQDFIDMELFKEWLLYALSVNKAKPSDMIGTLRAYLKNGANANLDVCLSLISILCDYQALELDPGLLRFTEYDIKSDDYYLGKIKEFNNVLQYVNKADYQFLKKLALAPYQIIIDNKNTPAYLDHAIGVNLSTPLGASWYTNVDSYFSDNFDFAIERVKDDLHHAQHLSYKQQVCDVANNYITTYRVYSQSGLVPNTMEDVHFKIENKKMIAIFCLIEYGLDEFDLLPLPDDFLAALARYTPCAE</sequence>
<dbReference type="GO" id="GO:0016556">
    <property type="term" value="P:mRNA modification"/>
    <property type="evidence" value="ECO:0007669"/>
    <property type="project" value="InterPro"/>
</dbReference>
<dbReference type="PROSITE" id="PS51743">
    <property type="entry name" value="ALPHAVIRUS_MT"/>
    <property type="match status" value="1"/>
</dbReference>
<dbReference type="EMBL" id="CAJVQA010026570">
    <property type="protein sequence ID" value="CAG8789456.1"/>
    <property type="molecule type" value="Genomic_DNA"/>
</dbReference>
<dbReference type="InterPro" id="IPR002588">
    <property type="entry name" value="Alphavirus-like_MT_dom"/>
</dbReference>
<name>A0A9N9P6Z0_9GLOM</name>
<reference evidence="2" key="1">
    <citation type="submission" date="2021-06" db="EMBL/GenBank/DDBJ databases">
        <authorList>
            <person name="Kallberg Y."/>
            <person name="Tangrot J."/>
            <person name="Rosling A."/>
        </authorList>
    </citation>
    <scope>NUCLEOTIDE SEQUENCE</scope>
    <source>
        <strain evidence="2">FL966</strain>
    </source>
</reference>
<evidence type="ECO:0000313" key="2">
    <source>
        <dbReference type="EMBL" id="CAG8789456.1"/>
    </source>
</evidence>
<proteinExistence type="predicted"/>
<keyword evidence="3" id="KW-1185">Reference proteome</keyword>
<organism evidence="2 3">
    <name type="scientific">Cetraspora pellucida</name>
    <dbReference type="NCBI Taxonomy" id="1433469"/>
    <lineage>
        <taxon>Eukaryota</taxon>
        <taxon>Fungi</taxon>
        <taxon>Fungi incertae sedis</taxon>
        <taxon>Mucoromycota</taxon>
        <taxon>Glomeromycotina</taxon>
        <taxon>Glomeromycetes</taxon>
        <taxon>Diversisporales</taxon>
        <taxon>Gigasporaceae</taxon>
        <taxon>Cetraspora</taxon>
    </lineage>
</organism>
<protein>
    <submittedName>
        <fullName evidence="2">19997_t:CDS:1</fullName>
    </submittedName>
</protein>
<dbReference type="GO" id="GO:0006396">
    <property type="term" value="P:RNA processing"/>
    <property type="evidence" value="ECO:0007669"/>
    <property type="project" value="InterPro"/>
</dbReference>
<dbReference type="GO" id="GO:0008174">
    <property type="term" value="F:mRNA methyltransferase activity"/>
    <property type="evidence" value="ECO:0007669"/>
    <property type="project" value="InterPro"/>
</dbReference>
<evidence type="ECO:0000259" key="1">
    <source>
        <dbReference type="PROSITE" id="PS51743"/>
    </source>
</evidence>
<feature type="non-terminal residue" evidence="2">
    <location>
        <position position="539"/>
    </location>
</feature>
<accession>A0A9N9P6Z0</accession>
<gene>
    <name evidence="2" type="ORF">CPELLU_LOCUS16907</name>
</gene>